<sequence length="147" mass="16489">MSDTMSPADLYRHSLRLLLDKDIDGWTALVDDDALFEFPYAPDGFPSKLDGKEAVAAYMRDYPEFIDLREVVGLEIHELRDPDTLIAEWRGVGRIVATGAPYEMPYVAVVTVEGGRITRYRDYWNPLAIMGSPSGDAFSDVTFFDAS</sequence>
<protein>
    <submittedName>
        <fullName evidence="2">Nuclear transport factor 2 family protein</fullName>
    </submittedName>
</protein>
<dbReference type="SUPFAM" id="SSF54427">
    <property type="entry name" value="NTF2-like"/>
    <property type="match status" value="1"/>
</dbReference>
<evidence type="ECO:0000259" key="1">
    <source>
        <dbReference type="Pfam" id="PF12680"/>
    </source>
</evidence>
<dbReference type="Gene3D" id="3.10.450.50">
    <property type="match status" value="1"/>
</dbReference>
<dbReference type="CDD" id="cd00531">
    <property type="entry name" value="NTF2_like"/>
    <property type="match status" value="1"/>
</dbReference>
<gene>
    <name evidence="2" type="ORF">OG626_03995</name>
</gene>
<evidence type="ECO:0000313" key="2">
    <source>
        <dbReference type="EMBL" id="WTY94110.1"/>
    </source>
</evidence>
<proteinExistence type="predicted"/>
<accession>A0AAU3GNN2</accession>
<organism evidence="2">
    <name type="scientific">Streptomyces sp. NBC_01401</name>
    <dbReference type="NCBI Taxonomy" id="2903854"/>
    <lineage>
        <taxon>Bacteria</taxon>
        <taxon>Bacillati</taxon>
        <taxon>Actinomycetota</taxon>
        <taxon>Actinomycetes</taxon>
        <taxon>Kitasatosporales</taxon>
        <taxon>Streptomycetaceae</taxon>
        <taxon>Streptomyces</taxon>
    </lineage>
</organism>
<dbReference type="Pfam" id="PF12680">
    <property type="entry name" value="SnoaL_2"/>
    <property type="match status" value="1"/>
</dbReference>
<dbReference type="InterPro" id="IPR032710">
    <property type="entry name" value="NTF2-like_dom_sf"/>
</dbReference>
<feature type="domain" description="SnoaL-like" evidence="1">
    <location>
        <begin position="14"/>
        <end position="120"/>
    </location>
</feature>
<dbReference type="EMBL" id="CP109535">
    <property type="protein sequence ID" value="WTY94110.1"/>
    <property type="molecule type" value="Genomic_DNA"/>
</dbReference>
<dbReference type="InterPro" id="IPR037401">
    <property type="entry name" value="SnoaL-like"/>
</dbReference>
<dbReference type="AlphaFoldDB" id="A0AAU3GNN2"/>
<name>A0AAU3GNN2_9ACTN</name>
<reference evidence="2" key="1">
    <citation type="submission" date="2022-10" db="EMBL/GenBank/DDBJ databases">
        <title>The complete genomes of actinobacterial strains from the NBC collection.</title>
        <authorList>
            <person name="Joergensen T.S."/>
            <person name="Alvarez Arevalo M."/>
            <person name="Sterndorff E.B."/>
            <person name="Faurdal D."/>
            <person name="Vuksanovic O."/>
            <person name="Mourched A.-S."/>
            <person name="Charusanti P."/>
            <person name="Shaw S."/>
            <person name="Blin K."/>
            <person name="Weber T."/>
        </authorList>
    </citation>
    <scope>NUCLEOTIDE SEQUENCE</scope>
    <source>
        <strain evidence="2">NBC_01401</strain>
    </source>
</reference>